<feature type="domain" description="Outer membrane protein beta-barrel" evidence="3">
    <location>
        <begin position="8"/>
        <end position="237"/>
    </location>
</feature>
<protein>
    <submittedName>
        <fullName evidence="4">Outer membrane autotransporter barrel domain-containing protein</fullName>
    </submittedName>
</protein>
<dbReference type="InterPro" id="IPR011250">
    <property type="entry name" value="OMP/PagP_B-barrel"/>
</dbReference>
<accession>A0A1H5U3V6</accession>
<evidence type="ECO:0000259" key="3">
    <source>
        <dbReference type="Pfam" id="PF13505"/>
    </source>
</evidence>
<dbReference type="NCBIfam" id="TIGR01414">
    <property type="entry name" value="autotrans_barl"/>
    <property type="match status" value="1"/>
</dbReference>
<dbReference type="Proteomes" id="UP000236752">
    <property type="component" value="Unassembled WGS sequence"/>
</dbReference>
<keyword evidence="5" id="KW-1185">Reference proteome</keyword>
<evidence type="ECO:0000256" key="2">
    <source>
        <dbReference type="SAM" id="SignalP"/>
    </source>
</evidence>
<evidence type="ECO:0000313" key="4">
    <source>
        <dbReference type="EMBL" id="SEF69726.1"/>
    </source>
</evidence>
<dbReference type="EMBL" id="FNUZ01000001">
    <property type="protein sequence ID" value="SEF69726.1"/>
    <property type="molecule type" value="Genomic_DNA"/>
</dbReference>
<dbReference type="AlphaFoldDB" id="A0A1H5U3V6"/>
<evidence type="ECO:0000313" key="5">
    <source>
        <dbReference type="Proteomes" id="UP000236752"/>
    </source>
</evidence>
<dbReference type="OrthoDB" id="9815357at2"/>
<dbReference type="InterPro" id="IPR006315">
    <property type="entry name" value="OM_autotransptr_brl_dom"/>
</dbReference>
<name>A0A1H5U3V6_9RHOB</name>
<organism evidence="4 5">
    <name type="scientific">Thalassococcus halodurans</name>
    <dbReference type="NCBI Taxonomy" id="373675"/>
    <lineage>
        <taxon>Bacteria</taxon>
        <taxon>Pseudomonadati</taxon>
        <taxon>Pseudomonadota</taxon>
        <taxon>Alphaproteobacteria</taxon>
        <taxon>Rhodobacterales</taxon>
        <taxon>Roseobacteraceae</taxon>
        <taxon>Thalassococcus</taxon>
    </lineage>
</organism>
<dbReference type="RefSeq" id="WP_103909196.1">
    <property type="nucleotide sequence ID" value="NZ_FNUZ01000001.1"/>
</dbReference>
<dbReference type="Gene3D" id="2.40.160.20">
    <property type="match status" value="1"/>
</dbReference>
<dbReference type="InterPro" id="IPR027385">
    <property type="entry name" value="Beta-barrel_OMP"/>
</dbReference>
<sequence>MKSVLGISVAALIAGSTAAFAEGLNFSNMYAGLALGSATSSVESGGFNIEGGFKNENCETAGICSNKDSRTTGSLTFGLSEVARLSERNTVRVEFELTKYNDADFVTGSFPGGPNPEFFYDLAIENQKAAFLNAYVDFQATDQITLFGGLGFGTTQYEVSVDDGVVNGSKDVRNSAYNVGVGVSYAVNQRFELYSQARYVDFGKADVDIENFFGGDAGNYTLILKGTEFRTGLRINF</sequence>
<dbReference type="SUPFAM" id="SSF56925">
    <property type="entry name" value="OMPA-like"/>
    <property type="match status" value="1"/>
</dbReference>
<keyword evidence="1 2" id="KW-0732">Signal</keyword>
<reference evidence="4 5" key="1">
    <citation type="submission" date="2016-10" db="EMBL/GenBank/DDBJ databases">
        <authorList>
            <person name="de Groot N.N."/>
        </authorList>
    </citation>
    <scope>NUCLEOTIDE SEQUENCE [LARGE SCALE GENOMIC DNA]</scope>
    <source>
        <strain evidence="4 5">DSM 26915</strain>
    </source>
</reference>
<feature type="chain" id="PRO_5009285732" evidence="2">
    <location>
        <begin position="22"/>
        <end position="237"/>
    </location>
</feature>
<dbReference type="Pfam" id="PF13505">
    <property type="entry name" value="OMP_b-brl"/>
    <property type="match status" value="1"/>
</dbReference>
<evidence type="ECO:0000256" key="1">
    <source>
        <dbReference type="ARBA" id="ARBA00022729"/>
    </source>
</evidence>
<proteinExistence type="predicted"/>
<dbReference type="GO" id="GO:0019867">
    <property type="term" value="C:outer membrane"/>
    <property type="evidence" value="ECO:0007669"/>
    <property type="project" value="InterPro"/>
</dbReference>
<gene>
    <name evidence="4" type="ORF">SAMN04488045_0853</name>
</gene>
<feature type="signal peptide" evidence="2">
    <location>
        <begin position="1"/>
        <end position="21"/>
    </location>
</feature>